<dbReference type="GeneID" id="5480638"/>
<accession>A7FA28</accession>
<gene>
    <name evidence="1" type="ORF">SS1G_14459</name>
</gene>
<organism evidence="1 2">
    <name type="scientific">Sclerotinia sclerotiorum (strain ATCC 18683 / 1980 / Ss-1)</name>
    <name type="common">White mold</name>
    <name type="synonym">Whetzelinia sclerotiorum</name>
    <dbReference type="NCBI Taxonomy" id="665079"/>
    <lineage>
        <taxon>Eukaryota</taxon>
        <taxon>Fungi</taxon>
        <taxon>Dikarya</taxon>
        <taxon>Ascomycota</taxon>
        <taxon>Pezizomycotina</taxon>
        <taxon>Leotiomycetes</taxon>
        <taxon>Helotiales</taxon>
        <taxon>Sclerotiniaceae</taxon>
        <taxon>Sclerotinia</taxon>
    </lineage>
</organism>
<proteinExistence type="predicted"/>
<protein>
    <submittedName>
        <fullName evidence="1">Uncharacterized protein</fullName>
    </submittedName>
</protein>
<dbReference type="Proteomes" id="UP000001312">
    <property type="component" value="Unassembled WGS sequence"/>
</dbReference>
<dbReference type="InParanoid" id="A7FA28"/>
<keyword evidence="2" id="KW-1185">Reference proteome</keyword>
<reference evidence="2" key="1">
    <citation type="journal article" date="2011" name="PLoS Genet.">
        <title>Genomic analysis of the necrotrophic fungal pathogens Sclerotinia sclerotiorum and Botrytis cinerea.</title>
        <authorList>
            <person name="Amselem J."/>
            <person name="Cuomo C.A."/>
            <person name="van Kan J.A."/>
            <person name="Viaud M."/>
            <person name="Benito E.P."/>
            <person name="Couloux A."/>
            <person name="Coutinho P.M."/>
            <person name="de Vries R.P."/>
            <person name="Dyer P.S."/>
            <person name="Fillinger S."/>
            <person name="Fournier E."/>
            <person name="Gout L."/>
            <person name="Hahn M."/>
            <person name="Kohn L."/>
            <person name="Lapalu N."/>
            <person name="Plummer K.M."/>
            <person name="Pradier J.M."/>
            <person name="Quevillon E."/>
            <person name="Sharon A."/>
            <person name="Simon A."/>
            <person name="ten Have A."/>
            <person name="Tudzynski B."/>
            <person name="Tudzynski P."/>
            <person name="Wincker P."/>
            <person name="Andrew M."/>
            <person name="Anthouard V."/>
            <person name="Beever R.E."/>
            <person name="Beffa R."/>
            <person name="Benoit I."/>
            <person name="Bouzid O."/>
            <person name="Brault B."/>
            <person name="Chen Z."/>
            <person name="Choquer M."/>
            <person name="Collemare J."/>
            <person name="Cotton P."/>
            <person name="Danchin E.G."/>
            <person name="Da Silva C."/>
            <person name="Gautier A."/>
            <person name="Giraud C."/>
            <person name="Giraud T."/>
            <person name="Gonzalez C."/>
            <person name="Grossetete S."/>
            <person name="Guldener U."/>
            <person name="Henrissat B."/>
            <person name="Howlett B.J."/>
            <person name="Kodira C."/>
            <person name="Kretschmer M."/>
            <person name="Lappartient A."/>
            <person name="Leroch M."/>
            <person name="Levis C."/>
            <person name="Mauceli E."/>
            <person name="Neuveglise C."/>
            <person name="Oeser B."/>
            <person name="Pearson M."/>
            <person name="Poulain J."/>
            <person name="Poussereau N."/>
            <person name="Quesneville H."/>
            <person name="Rascle C."/>
            <person name="Schumacher J."/>
            <person name="Segurens B."/>
            <person name="Sexton A."/>
            <person name="Silva E."/>
            <person name="Sirven C."/>
            <person name="Soanes D.M."/>
            <person name="Talbot N.J."/>
            <person name="Templeton M."/>
            <person name="Yandava C."/>
            <person name="Yarden O."/>
            <person name="Zeng Q."/>
            <person name="Rollins J.A."/>
            <person name="Lebrun M.H."/>
            <person name="Dickman M."/>
        </authorList>
    </citation>
    <scope>NUCLEOTIDE SEQUENCE [LARGE SCALE GENOMIC DNA]</scope>
    <source>
        <strain evidence="2">ATCC 18683 / 1980 / Ss-1</strain>
    </source>
</reference>
<evidence type="ECO:0000313" key="2">
    <source>
        <dbReference type="Proteomes" id="UP000001312"/>
    </source>
</evidence>
<sequence>MPTSLSRSTSISVDCEGILRQIIVCAGNCNCKFPRHASTESAKSVLVYLTCLKYVPKKLETVCFVTSGKRLWSELVLQISIETYF</sequence>
<dbReference type="KEGG" id="ssl:SS1G_14459"/>
<dbReference type="EMBL" id="CH476654">
    <property type="protein sequence ID" value="EDO00589.1"/>
    <property type="molecule type" value="Genomic_DNA"/>
</dbReference>
<name>A7FA28_SCLS1</name>
<evidence type="ECO:0000313" key="1">
    <source>
        <dbReference type="EMBL" id="EDO00589.1"/>
    </source>
</evidence>
<dbReference type="AlphaFoldDB" id="A7FA28"/>
<dbReference type="RefSeq" id="XP_001584562.1">
    <property type="nucleotide sequence ID" value="XM_001584512.1"/>
</dbReference>